<sequence length="260" mass="28130">MTAPLLAVSGLRKSYGDHEVLRGVDLHAEAGTVTALIGPSGSGKTTLLRSLDALEIPEAGRVRIGGTEVDYSAKPSRGELKALRARSGMVFQAHHLFPHRTVLENVIEGPVHALKRPVVEAKAQAVELLRKVGLGDKLDARPSRLSGGQAQRVGIARALALEPELLLFDEPTSALDPETVGDVLEVIRDLADQGWTMVIVTHEIAFARDVADRVLFLDGGTIVEEGSPREVLSRPRNERTRRFLSRVLDPLRTAELSASL</sequence>
<dbReference type="EMBL" id="JACHMK010000001">
    <property type="protein sequence ID" value="MBB6333879.1"/>
    <property type="molecule type" value="Genomic_DNA"/>
</dbReference>
<dbReference type="Gene3D" id="3.40.50.300">
    <property type="entry name" value="P-loop containing nucleotide triphosphate hydrolases"/>
    <property type="match status" value="1"/>
</dbReference>
<evidence type="ECO:0000256" key="5">
    <source>
        <dbReference type="ARBA" id="ARBA00022840"/>
    </source>
</evidence>
<keyword evidence="2" id="KW-0813">Transport</keyword>
<feature type="domain" description="ABC transporter" evidence="7">
    <location>
        <begin position="6"/>
        <end position="244"/>
    </location>
</feature>
<evidence type="ECO:0000256" key="2">
    <source>
        <dbReference type="ARBA" id="ARBA00022448"/>
    </source>
</evidence>
<keyword evidence="5 8" id="KW-0067">ATP-binding</keyword>
<dbReference type="RefSeq" id="WP_184451536.1">
    <property type="nucleotide sequence ID" value="NZ_JACHMK010000001.1"/>
</dbReference>
<dbReference type="PANTHER" id="PTHR43166:SF35">
    <property type="entry name" value="L-CYSTINE IMPORT ATP-BINDING PROTEIN TCYN"/>
    <property type="match status" value="1"/>
</dbReference>
<dbReference type="GO" id="GO:0016887">
    <property type="term" value="F:ATP hydrolysis activity"/>
    <property type="evidence" value="ECO:0007669"/>
    <property type="project" value="InterPro"/>
</dbReference>
<gene>
    <name evidence="8" type="ORF">HD592_000444</name>
</gene>
<dbReference type="Proteomes" id="UP000617426">
    <property type="component" value="Unassembled WGS sequence"/>
</dbReference>
<keyword evidence="4" id="KW-0547">Nucleotide-binding</keyword>
<organism evidence="8 9">
    <name type="scientific">Schaalia hyovaginalis</name>
    <dbReference type="NCBI Taxonomy" id="29316"/>
    <lineage>
        <taxon>Bacteria</taxon>
        <taxon>Bacillati</taxon>
        <taxon>Actinomycetota</taxon>
        <taxon>Actinomycetes</taxon>
        <taxon>Actinomycetales</taxon>
        <taxon>Actinomycetaceae</taxon>
        <taxon>Schaalia</taxon>
    </lineage>
</organism>
<dbReference type="GO" id="GO:0005886">
    <property type="term" value="C:plasma membrane"/>
    <property type="evidence" value="ECO:0007669"/>
    <property type="project" value="UniProtKB-SubCell"/>
</dbReference>
<evidence type="ECO:0000313" key="8">
    <source>
        <dbReference type="EMBL" id="MBB6333879.1"/>
    </source>
</evidence>
<keyword evidence="9" id="KW-1185">Reference proteome</keyword>
<evidence type="ECO:0000256" key="4">
    <source>
        <dbReference type="ARBA" id="ARBA00022741"/>
    </source>
</evidence>
<keyword evidence="8" id="KW-0378">Hydrolase</keyword>
<keyword evidence="6" id="KW-0472">Membrane</keyword>
<dbReference type="InterPro" id="IPR027417">
    <property type="entry name" value="P-loop_NTPase"/>
</dbReference>
<accession>A0A923E0X9</accession>
<evidence type="ECO:0000256" key="3">
    <source>
        <dbReference type="ARBA" id="ARBA00022475"/>
    </source>
</evidence>
<dbReference type="InterPro" id="IPR003439">
    <property type="entry name" value="ABC_transporter-like_ATP-bd"/>
</dbReference>
<dbReference type="SMART" id="SM00382">
    <property type="entry name" value="AAA"/>
    <property type="match status" value="1"/>
</dbReference>
<reference evidence="8" key="1">
    <citation type="submission" date="2020-08" db="EMBL/GenBank/DDBJ databases">
        <title>Sequencing the genomes of 1000 actinobacteria strains.</title>
        <authorList>
            <person name="Klenk H.-P."/>
        </authorList>
    </citation>
    <scope>NUCLEOTIDE SEQUENCE</scope>
    <source>
        <strain evidence="8">DSM 10695</strain>
    </source>
</reference>
<evidence type="ECO:0000259" key="7">
    <source>
        <dbReference type="PROSITE" id="PS50893"/>
    </source>
</evidence>
<protein>
    <submittedName>
        <fullName evidence="8">Cystine transport system ATP-binding protein</fullName>
        <ecNumber evidence="8">3.6.3.-</ecNumber>
    </submittedName>
</protein>
<evidence type="ECO:0000256" key="1">
    <source>
        <dbReference type="ARBA" id="ARBA00004202"/>
    </source>
</evidence>
<keyword evidence="3" id="KW-1003">Cell membrane</keyword>
<dbReference type="GO" id="GO:0005524">
    <property type="term" value="F:ATP binding"/>
    <property type="evidence" value="ECO:0007669"/>
    <property type="project" value="UniProtKB-KW"/>
</dbReference>
<evidence type="ECO:0000256" key="6">
    <source>
        <dbReference type="ARBA" id="ARBA00023136"/>
    </source>
</evidence>
<dbReference type="PIRSF" id="PIRSF039085">
    <property type="entry name" value="ABC_ATPase_HisP"/>
    <property type="match status" value="1"/>
</dbReference>
<dbReference type="Pfam" id="PF00005">
    <property type="entry name" value="ABC_tran"/>
    <property type="match status" value="1"/>
</dbReference>
<dbReference type="GO" id="GO:0015424">
    <property type="term" value="F:ABC-type amino acid transporter activity"/>
    <property type="evidence" value="ECO:0007669"/>
    <property type="project" value="InterPro"/>
</dbReference>
<dbReference type="InterPro" id="IPR030679">
    <property type="entry name" value="ABC_ATPase_HisP-typ"/>
</dbReference>
<dbReference type="PROSITE" id="PS00211">
    <property type="entry name" value="ABC_TRANSPORTER_1"/>
    <property type="match status" value="1"/>
</dbReference>
<dbReference type="InterPro" id="IPR003593">
    <property type="entry name" value="AAA+_ATPase"/>
</dbReference>
<dbReference type="SUPFAM" id="SSF52540">
    <property type="entry name" value="P-loop containing nucleoside triphosphate hydrolases"/>
    <property type="match status" value="1"/>
</dbReference>
<dbReference type="PANTHER" id="PTHR43166">
    <property type="entry name" value="AMINO ACID IMPORT ATP-BINDING PROTEIN"/>
    <property type="match status" value="1"/>
</dbReference>
<dbReference type="PROSITE" id="PS50893">
    <property type="entry name" value="ABC_TRANSPORTER_2"/>
    <property type="match status" value="1"/>
</dbReference>
<comment type="subcellular location">
    <subcellularLocation>
        <location evidence="1">Cell membrane</location>
        <topology evidence="1">Peripheral membrane protein</topology>
    </subcellularLocation>
</comment>
<dbReference type="AlphaFoldDB" id="A0A923E0X9"/>
<name>A0A923E0X9_9ACTO</name>
<evidence type="ECO:0000313" key="9">
    <source>
        <dbReference type="Proteomes" id="UP000617426"/>
    </source>
</evidence>
<dbReference type="InterPro" id="IPR017871">
    <property type="entry name" value="ABC_transporter-like_CS"/>
</dbReference>
<dbReference type="InterPro" id="IPR050086">
    <property type="entry name" value="MetN_ABC_transporter-like"/>
</dbReference>
<comment type="caution">
    <text evidence="8">The sequence shown here is derived from an EMBL/GenBank/DDBJ whole genome shotgun (WGS) entry which is preliminary data.</text>
</comment>
<dbReference type="EC" id="3.6.3.-" evidence="8"/>
<proteinExistence type="predicted"/>